<dbReference type="InterPro" id="IPR023779">
    <property type="entry name" value="Chromodomain_CS"/>
</dbReference>
<dbReference type="Pfam" id="PF00385">
    <property type="entry name" value="Chromo"/>
    <property type="match status" value="1"/>
</dbReference>
<gene>
    <name evidence="5" type="ORF">QR680_012440</name>
</gene>
<organism evidence="5 6">
    <name type="scientific">Steinernema hermaphroditum</name>
    <dbReference type="NCBI Taxonomy" id="289476"/>
    <lineage>
        <taxon>Eukaryota</taxon>
        <taxon>Metazoa</taxon>
        <taxon>Ecdysozoa</taxon>
        <taxon>Nematoda</taxon>
        <taxon>Chromadorea</taxon>
        <taxon>Rhabditida</taxon>
        <taxon>Tylenchina</taxon>
        <taxon>Panagrolaimomorpha</taxon>
        <taxon>Strongyloidoidea</taxon>
        <taxon>Steinernematidae</taxon>
        <taxon>Steinernema</taxon>
    </lineage>
</organism>
<dbReference type="PROSITE" id="PS50013">
    <property type="entry name" value="CHROMO_2"/>
    <property type="match status" value="1"/>
</dbReference>
<dbReference type="PRINTS" id="PR00504">
    <property type="entry name" value="CHROMODOMAIN"/>
</dbReference>
<feature type="region of interest" description="Disordered" evidence="3">
    <location>
        <begin position="68"/>
        <end position="140"/>
    </location>
</feature>
<feature type="domain" description="Chromo" evidence="4">
    <location>
        <begin position="17"/>
        <end position="76"/>
    </location>
</feature>
<accession>A0AA39I221</accession>
<dbReference type="InterPro" id="IPR051219">
    <property type="entry name" value="Heterochromatin_chromo-domain"/>
</dbReference>
<dbReference type="PANTHER" id="PTHR22812">
    <property type="entry name" value="CHROMOBOX PROTEIN"/>
    <property type="match status" value="1"/>
</dbReference>
<comment type="caution">
    <text evidence="5">The sequence shown here is derived from an EMBL/GenBank/DDBJ whole genome shotgun (WGS) entry which is preliminary data.</text>
</comment>
<evidence type="ECO:0000313" key="5">
    <source>
        <dbReference type="EMBL" id="KAK0416362.1"/>
    </source>
</evidence>
<evidence type="ECO:0000259" key="4">
    <source>
        <dbReference type="PROSITE" id="PS50013"/>
    </source>
</evidence>
<evidence type="ECO:0000313" key="6">
    <source>
        <dbReference type="Proteomes" id="UP001175271"/>
    </source>
</evidence>
<evidence type="ECO:0000256" key="1">
    <source>
        <dbReference type="ARBA" id="ARBA00004123"/>
    </source>
</evidence>
<proteinExistence type="predicted"/>
<dbReference type="InterPro" id="IPR017984">
    <property type="entry name" value="Chromo_dom_subgr"/>
</dbReference>
<dbReference type="AlphaFoldDB" id="A0AA39I221"/>
<dbReference type="InterPro" id="IPR000953">
    <property type="entry name" value="Chromo/chromo_shadow_dom"/>
</dbReference>
<dbReference type="SMART" id="SM00298">
    <property type="entry name" value="CHROMO"/>
    <property type="match status" value="1"/>
</dbReference>
<dbReference type="GO" id="GO:0005634">
    <property type="term" value="C:nucleus"/>
    <property type="evidence" value="ECO:0007669"/>
    <property type="project" value="UniProtKB-SubCell"/>
</dbReference>
<dbReference type="CDD" id="cd18631">
    <property type="entry name" value="CD_HP1_like"/>
    <property type="match status" value="1"/>
</dbReference>
<keyword evidence="2" id="KW-0539">Nucleus</keyword>
<evidence type="ECO:0000256" key="2">
    <source>
        <dbReference type="ARBA" id="ARBA00023242"/>
    </source>
</evidence>
<dbReference type="InterPro" id="IPR016197">
    <property type="entry name" value="Chromo-like_dom_sf"/>
</dbReference>
<dbReference type="InterPro" id="IPR023780">
    <property type="entry name" value="Chromo_domain"/>
</dbReference>
<reference evidence="5" key="1">
    <citation type="submission" date="2023-06" db="EMBL/GenBank/DDBJ databases">
        <title>Genomic analysis of the entomopathogenic nematode Steinernema hermaphroditum.</title>
        <authorList>
            <person name="Schwarz E.M."/>
            <person name="Heppert J.K."/>
            <person name="Baniya A."/>
            <person name="Schwartz H.T."/>
            <person name="Tan C.-H."/>
            <person name="Antoshechkin I."/>
            <person name="Sternberg P.W."/>
            <person name="Goodrich-Blair H."/>
            <person name="Dillman A.R."/>
        </authorList>
    </citation>
    <scope>NUCLEOTIDE SEQUENCE</scope>
    <source>
        <strain evidence="5">PS9179</strain>
        <tissue evidence="5">Whole animal</tissue>
    </source>
</reference>
<keyword evidence="6" id="KW-1185">Reference proteome</keyword>
<evidence type="ECO:0000256" key="3">
    <source>
        <dbReference type="SAM" id="MobiDB-lite"/>
    </source>
</evidence>
<dbReference type="PROSITE" id="PS00598">
    <property type="entry name" value="CHROMO_1"/>
    <property type="match status" value="1"/>
</dbReference>
<sequence>MARDDSQSSESNENNQFIVEKILDKKVDGRGRVKYFLKWHGFPDSENTWEPAANLDCPELIAEFEAQRAEKTLKGRGRATSGPGKSAAKPTSTAPSDTPSTAAPVGTPAKRSARGTAPQPSRKQRKSTSTTPSEASSSVSDAHKLNVAGMKVVDIVGYGRRDGQLYFGVKFDGLEDPVTLHSRDCYRLFPQEIFSYYQRIVQFT</sequence>
<feature type="compositionally biased region" description="Low complexity" evidence="3">
    <location>
        <begin position="85"/>
        <end position="104"/>
    </location>
</feature>
<dbReference type="EMBL" id="JAUCMV010000002">
    <property type="protein sequence ID" value="KAK0416362.1"/>
    <property type="molecule type" value="Genomic_DNA"/>
</dbReference>
<dbReference type="Gene3D" id="2.40.50.40">
    <property type="match status" value="2"/>
</dbReference>
<dbReference type="SUPFAM" id="SSF54160">
    <property type="entry name" value="Chromo domain-like"/>
    <property type="match status" value="2"/>
</dbReference>
<feature type="compositionally biased region" description="Low complexity" evidence="3">
    <location>
        <begin position="127"/>
        <end position="140"/>
    </location>
</feature>
<comment type="subcellular location">
    <subcellularLocation>
        <location evidence="1">Nucleus</location>
    </subcellularLocation>
</comment>
<protein>
    <recommendedName>
        <fullName evidence="4">Chromo domain-containing protein</fullName>
    </recommendedName>
</protein>
<dbReference type="Proteomes" id="UP001175271">
    <property type="component" value="Unassembled WGS sequence"/>
</dbReference>
<name>A0AA39I221_9BILA</name>